<feature type="binding site" evidence="2">
    <location>
        <position position="52"/>
    </location>
    <ligand>
        <name>Zn(2+)</name>
        <dbReference type="ChEBI" id="CHEBI:29105"/>
    </ligand>
</feature>
<dbReference type="PROSITE" id="PS51915">
    <property type="entry name" value="ZAD"/>
    <property type="match status" value="1"/>
</dbReference>
<gene>
    <name evidence="5" type="ORF">g.17877</name>
</gene>
<dbReference type="AlphaFoldDB" id="A0A1E1WAD6"/>
<dbReference type="Gene3D" id="3.30.160.60">
    <property type="entry name" value="Classic Zinc Finger"/>
    <property type="match status" value="1"/>
</dbReference>
<reference evidence="5" key="1">
    <citation type="submission" date="2015-09" db="EMBL/GenBank/DDBJ databases">
        <title>De novo assembly of Pectinophora gossypiella (Pink Bollworm) gut transcriptome.</title>
        <authorList>
            <person name="Tassone E.E."/>
        </authorList>
    </citation>
    <scope>NUCLEOTIDE SEQUENCE</scope>
</reference>
<accession>A0A1E1WAD6</accession>
<feature type="domain" description="C2H2-type" evidence="3">
    <location>
        <begin position="145"/>
        <end position="172"/>
    </location>
</feature>
<dbReference type="Pfam" id="PF00096">
    <property type="entry name" value="zf-C2H2"/>
    <property type="match status" value="1"/>
</dbReference>
<dbReference type="EMBL" id="GDQN01007223">
    <property type="protein sequence ID" value="JAT83831.1"/>
    <property type="molecule type" value="Transcribed_RNA"/>
</dbReference>
<evidence type="ECO:0000259" key="4">
    <source>
        <dbReference type="PROSITE" id="PS51915"/>
    </source>
</evidence>
<dbReference type="Gene3D" id="3.40.1800.20">
    <property type="match status" value="1"/>
</dbReference>
<feature type="non-terminal residue" evidence="5">
    <location>
        <position position="179"/>
    </location>
</feature>
<dbReference type="GO" id="GO:0005634">
    <property type="term" value="C:nucleus"/>
    <property type="evidence" value="ECO:0007669"/>
    <property type="project" value="InterPro"/>
</dbReference>
<feature type="binding site" evidence="2">
    <location>
        <position position="6"/>
    </location>
    <ligand>
        <name>Zn(2+)</name>
        <dbReference type="ChEBI" id="CHEBI:29105"/>
    </ligand>
</feature>
<dbReference type="SMART" id="SM00868">
    <property type="entry name" value="zf-AD"/>
    <property type="match status" value="1"/>
</dbReference>
<evidence type="ECO:0000259" key="3">
    <source>
        <dbReference type="PROSITE" id="PS50157"/>
    </source>
</evidence>
<keyword evidence="2" id="KW-0479">Metal-binding</keyword>
<protein>
    <submittedName>
        <fullName evidence="5">Uncharacterized protein</fullName>
    </submittedName>
</protein>
<dbReference type="PROSITE" id="PS50157">
    <property type="entry name" value="ZINC_FINGER_C2H2_2"/>
    <property type="match status" value="1"/>
</dbReference>
<organism evidence="5">
    <name type="scientific">Pectinophora gossypiella</name>
    <name type="common">Cotton pink bollworm</name>
    <name type="synonym">Depressaria gossypiella</name>
    <dbReference type="NCBI Taxonomy" id="13191"/>
    <lineage>
        <taxon>Eukaryota</taxon>
        <taxon>Metazoa</taxon>
        <taxon>Ecdysozoa</taxon>
        <taxon>Arthropoda</taxon>
        <taxon>Hexapoda</taxon>
        <taxon>Insecta</taxon>
        <taxon>Pterygota</taxon>
        <taxon>Neoptera</taxon>
        <taxon>Endopterygota</taxon>
        <taxon>Lepidoptera</taxon>
        <taxon>Glossata</taxon>
        <taxon>Ditrysia</taxon>
        <taxon>Gelechioidea</taxon>
        <taxon>Gelechiidae</taxon>
        <taxon>Apatetrinae</taxon>
        <taxon>Pectinophora</taxon>
    </lineage>
</organism>
<keyword evidence="2" id="KW-0862">Zinc</keyword>
<feature type="domain" description="ZAD" evidence="4">
    <location>
        <begin position="4"/>
        <end position="76"/>
    </location>
</feature>
<dbReference type="SUPFAM" id="SSF57716">
    <property type="entry name" value="Glucocorticoid receptor-like (DNA-binding domain)"/>
    <property type="match status" value="1"/>
</dbReference>
<dbReference type="InterPro" id="IPR012934">
    <property type="entry name" value="Znf_AD"/>
</dbReference>
<name>A0A1E1WAD6_PECGO</name>
<evidence type="ECO:0000256" key="2">
    <source>
        <dbReference type="PROSITE-ProRule" id="PRU01263"/>
    </source>
</evidence>
<feature type="binding site" evidence="2">
    <location>
        <position position="49"/>
    </location>
    <ligand>
        <name>Zn(2+)</name>
        <dbReference type="ChEBI" id="CHEBI:29105"/>
    </ligand>
</feature>
<evidence type="ECO:0000313" key="5">
    <source>
        <dbReference type="EMBL" id="JAT83831.1"/>
    </source>
</evidence>
<dbReference type="SUPFAM" id="SSF57667">
    <property type="entry name" value="beta-beta-alpha zinc fingers"/>
    <property type="match status" value="1"/>
</dbReference>
<proteinExistence type="predicted"/>
<sequence>MVENTCRICLQEHYILNSLFFNATGLSPYDKLIKKLKIEICDAGPSSICDQCLTELNSCVKFVEKCEESNRALLSRYYDCSNIVNDCVEVENGFSEVNTTEKCSAIAERADTNIDINLQEQKPSRKTCKECGSRRSCDHQPPAIYSCQICQKVFTRKFNYTIHIKRHKGMREWSCATCG</sequence>
<dbReference type="SMART" id="SM00355">
    <property type="entry name" value="ZnF_C2H2"/>
    <property type="match status" value="1"/>
</dbReference>
<dbReference type="PROSITE" id="PS00028">
    <property type="entry name" value="ZINC_FINGER_C2H2_1"/>
    <property type="match status" value="1"/>
</dbReference>
<dbReference type="GO" id="GO:0008270">
    <property type="term" value="F:zinc ion binding"/>
    <property type="evidence" value="ECO:0007669"/>
    <property type="project" value="UniProtKB-UniRule"/>
</dbReference>
<dbReference type="InterPro" id="IPR013087">
    <property type="entry name" value="Znf_C2H2_type"/>
</dbReference>
<evidence type="ECO:0000256" key="1">
    <source>
        <dbReference type="PROSITE-ProRule" id="PRU00042"/>
    </source>
</evidence>
<keyword evidence="1" id="KW-0863">Zinc-finger</keyword>
<feature type="binding site" evidence="2">
    <location>
        <position position="9"/>
    </location>
    <ligand>
        <name>Zn(2+)</name>
        <dbReference type="ChEBI" id="CHEBI:29105"/>
    </ligand>
</feature>
<dbReference type="InterPro" id="IPR036236">
    <property type="entry name" value="Znf_C2H2_sf"/>
</dbReference>
<dbReference type="Pfam" id="PF07776">
    <property type="entry name" value="zf-AD"/>
    <property type="match status" value="1"/>
</dbReference>